<protein>
    <submittedName>
        <fullName evidence="2">Uncharacterized protein</fullName>
    </submittedName>
</protein>
<dbReference type="KEGG" id="mbr:MONBRDRAFT_9992"/>
<dbReference type="AlphaFoldDB" id="A9V4V8"/>
<feature type="compositionally biased region" description="Polar residues" evidence="1">
    <location>
        <begin position="131"/>
        <end position="140"/>
    </location>
</feature>
<dbReference type="EMBL" id="CH991559">
    <property type="protein sequence ID" value="EDQ87523.1"/>
    <property type="molecule type" value="Genomic_DNA"/>
</dbReference>
<feature type="region of interest" description="Disordered" evidence="1">
    <location>
        <begin position="204"/>
        <end position="248"/>
    </location>
</feature>
<organism evidence="2 3">
    <name type="scientific">Monosiga brevicollis</name>
    <name type="common">Choanoflagellate</name>
    <dbReference type="NCBI Taxonomy" id="81824"/>
    <lineage>
        <taxon>Eukaryota</taxon>
        <taxon>Choanoflagellata</taxon>
        <taxon>Craspedida</taxon>
        <taxon>Salpingoecidae</taxon>
        <taxon>Monosiga</taxon>
    </lineage>
</organism>
<feature type="compositionally biased region" description="Low complexity" evidence="1">
    <location>
        <begin position="141"/>
        <end position="151"/>
    </location>
</feature>
<dbReference type="Proteomes" id="UP000001357">
    <property type="component" value="Unassembled WGS sequence"/>
</dbReference>
<feature type="region of interest" description="Disordered" evidence="1">
    <location>
        <begin position="1"/>
        <end position="165"/>
    </location>
</feature>
<reference evidence="2 3" key="1">
    <citation type="journal article" date="2008" name="Nature">
        <title>The genome of the choanoflagellate Monosiga brevicollis and the origin of metazoans.</title>
        <authorList>
            <consortium name="JGI Sequencing"/>
            <person name="King N."/>
            <person name="Westbrook M.J."/>
            <person name="Young S.L."/>
            <person name="Kuo A."/>
            <person name="Abedin M."/>
            <person name="Chapman J."/>
            <person name="Fairclough S."/>
            <person name="Hellsten U."/>
            <person name="Isogai Y."/>
            <person name="Letunic I."/>
            <person name="Marr M."/>
            <person name="Pincus D."/>
            <person name="Putnam N."/>
            <person name="Rokas A."/>
            <person name="Wright K.J."/>
            <person name="Zuzow R."/>
            <person name="Dirks W."/>
            <person name="Good M."/>
            <person name="Goodstein D."/>
            <person name="Lemons D."/>
            <person name="Li W."/>
            <person name="Lyons J.B."/>
            <person name="Morris A."/>
            <person name="Nichols S."/>
            <person name="Richter D.J."/>
            <person name="Salamov A."/>
            <person name="Bork P."/>
            <person name="Lim W.A."/>
            <person name="Manning G."/>
            <person name="Miller W.T."/>
            <person name="McGinnis W."/>
            <person name="Shapiro H."/>
            <person name="Tjian R."/>
            <person name="Grigoriev I.V."/>
            <person name="Rokhsar D."/>
        </authorList>
    </citation>
    <scope>NUCLEOTIDE SEQUENCE [LARGE SCALE GENOMIC DNA]</scope>
    <source>
        <strain evidence="3">MX1 / ATCC 50154</strain>
    </source>
</reference>
<evidence type="ECO:0000313" key="3">
    <source>
        <dbReference type="Proteomes" id="UP000001357"/>
    </source>
</evidence>
<dbReference type="RefSeq" id="XP_001747783.1">
    <property type="nucleotide sequence ID" value="XM_001747731.1"/>
</dbReference>
<dbReference type="InParanoid" id="A9V4V8"/>
<keyword evidence="3" id="KW-1185">Reference proteome</keyword>
<feature type="compositionally biased region" description="Acidic residues" evidence="1">
    <location>
        <begin position="117"/>
        <end position="129"/>
    </location>
</feature>
<evidence type="ECO:0000256" key="1">
    <source>
        <dbReference type="SAM" id="MobiDB-lite"/>
    </source>
</evidence>
<proteinExistence type="predicted"/>
<evidence type="ECO:0000313" key="2">
    <source>
        <dbReference type="EMBL" id="EDQ87523.1"/>
    </source>
</evidence>
<accession>A9V4V8</accession>
<name>A9V4V8_MONBE</name>
<sequence length="570" mass="61753">MSDWPARNAEMQGTAEQAKPATKRVKHVAAPDEPLVSPKLEPERASSPTFQRRPRRKRRATPALAPTEKHTPVPANATAPPNTAVLDAPPAEPRPSTRPDSTRHRSSISNGCVEGVNDGDDLSSDDDIENMTPTSPYANRSSSPWSGNSKSPDGTHSGLVATPGPDLVPMVNPSPAHALLVAGPIPASARKTHHIEAVTPHHAPYRPAKSRTSTISTPLHRPPRGAPVQDAPPWWSTWSNPRAPRAPREADTIESDDDFEENSAMTSTLITATHFVTPNAGHSRAPARTDLRVRSTLLMHLLRLAIMFVVDYSRAPVPSSEHGRKNRRLQRGGLAEQCTQLMAYLAAETNLYLHLLRQQELPDERYLCLQLEAVQTRCGVLSAHARVLSGHPDSEVSVVFAHGDPRAAALTCACFSQAQMRSAGDHVRVDPPWTEAVLDHEPLSIVMGPQFWHKTTTPSDEDLSDEAILLASELNVSREKLGYEPQDNQPGQQDSTTSPATLRAVRHRHNSCIPIASSCPAPCEHIDWHAFTIVLIAVVACPTCPTMAAQGHCLSSAHAQQTTIGPARGG</sequence>
<gene>
    <name evidence="2" type="ORF">MONBRDRAFT_9992</name>
</gene>
<feature type="compositionally biased region" description="Low complexity" evidence="1">
    <location>
        <begin position="61"/>
        <end position="85"/>
    </location>
</feature>
<dbReference type="GeneID" id="5892927"/>